<dbReference type="SUPFAM" id="SSF56601">
    <property type="entry name" value="beta-lactamase/transpeptidase-like"/>
    <property type="match status" value="1"/>
</dbReference>
<keyword evidence="3" id="KW-1185">Reference proteome</keyword>
<evidence type="ECO:0000259" key="1">
    <source>
        <dbReference type="Pfam" id="PF00144"/>
    </source>
</evidence>
<dbReference type="EMBL" id="JAHDTB010000001">
    <property type="protein sequence ID" value="MBW8286277.1"/>
    <property type="molecule type" value="Genomic_DNA"/>
</dbReference>
<protein>
    <submittedName>
        <fullName evidence="2">Beta-lactamase family protein</fullName>
    </submittedName>
</protein>
<dbReference type="PANTHER" id="PTHR43283:SF3">
    <property type="entry name" value="BETA-LACTAMASE FAMILY PROTEIN (AFU_ORTHOLOGUE AFUA_5G07500)"/>
    <property type="match status" value="1"/>
</dbReference>
<dbReference type="Gene3D" id="3.40.710.10">
    <property type="entry name" value="DD-peptidase/beta-lactamase superfamily"/>
    <property type="match status" value="1"/>
</dbReference>
<accession>A0ABS7F8A0</accession>
<dbReference type="PANTHER" id="PTHR43283">
    <property type="entry name" value="BETA-LACTAMASE-RELATED"/>
    <property type="match status" value="1"/>
</dbReference>
<reference evidence="2 3" key="1">
    <citation type="submission" date="2021-05" db="EMBL/GenBank/DDBJ databases">
        <title>Draft Whole Genome Sequencing Of Biosensor Chromobacterium violaceum Strain CV026 Reveals A Regulatory RNA In Chromobacterium violaceum Phenotype Regulatory Network.</title>
        <authorList>
            <person name="Hong K.W."/>
            <person name="Chan K.G."/>
            <person name="Chang C.-Y."/>
        </authorList>
    </citation>
    <scope>NUCLEOTIDE SEQUENCE [LARGE SCALE GENOMIC DNA]</scope>
    <source>
        <strain evidence="2 3">ATCC 31532</strain>
    </source>
</reference>
<dbReference type="InterPro" id="IPR012338">
    <property type="entry name" value="Beta-lactam/transpept-like"/>
</dbReference>
<dbReference type="GeneID" id="89683487"/>
<sequence>MLTAELSNPVVQPGVHQYGIAERIDDAIHRALAEQRLVGAVVLVSVDGKLIYQGAKGWADREAERPMTADALFRLSSLTKVYVSTAALAMVEAGIIGLDDAVTRWLPHFAPALPDGRIPEITVRHLLTHTAGLGYGFLEGEQGGPYKQMGISDGMDHSVLSLRENIERLGQAPLLAEPGSAWIYSLATDVLGEVLERATGSHLHEVVRKWVTEPLGLQDTRFAASDYRRLTTVYVNEQPAPRRMRDLELVPILEGFRGVSLAPGRALDHNAFPSGGAGMVGTAGDFMTLLESLRSGGGPLLSAAMAAEMGRNQTGDLPLAPWPGRGYGLGFTVLTDPQAANTPESPGSWRLAGVFGHSWFVDPAKRISVVALTNTLLEGMLGQFTVDICNAVYGQV</sequence>
<dbReference type="RefSeq" id="WP_052257921.1">
    <property type="nucleotide sequence ID" value="NZ_CP142381.1"/>
</dbReference>
<feature type="domain" description="Beta-lactamase-related" evidence="1">
    <location>
        <begin position="24"/>
        <end position="376"/>
    </location>
</feature>
<gene>
    <name evidence="2" type="ORF">KIF53_01325</name>
</gene>
<evidence type="ECO:0000313" key="2">
    <source>
        <dbReference type="EMBL" id="MBW8286277.1"/>
    </source>
</evidence>
<dbReference type="Proteomes" id="UP000711178">
    <property type="component" value="Unassembled WGS sequence"/>
</dbReference>
<proteinExistence type="predicted"/>
<dbReference type="InterPro" id="IPR001466">
    <property type="entry name" value="Beta-lactam-related"/>
</dbReference>
<dbReference type="InterPro" id="IPR050789">
    <property type="entry name" value="Diverse_Enzym_Activities"/>
</dbReference>
<name>A0ABS7F8A0_9NEIS</name>
<dbReference type="Pfam" id="PF00144">
    <property type="entry name" value="Beta-lactamase"/>
    <property type="match status" value="1"/>
</dbReference>
<organism evidence="2 3">
    <name type="scientific">Chromobacterium subtsugae</name>
    <dbReference type="NCBI Taxonomy" id="251747"/>
    <lineage>
        <taxon>Bacteria</taxon>
        <taxon>Pseudomonadati</taxon>
        <taxon>Pseudomonadota</taxon>
        <taxon>Betaproteobacteria</taxon>
        <taxon>Neisseriales</taxon>
        <taxon>Chromobacteriaceae</taxon>
        <taxon>Chromobacterium</taxon>
    </lineage>
</organism>
<comment type="caution">
    <text evidence="2">The sequence shown here is derived from an EMBL/GenBank/DDBJ whole genome shotgun (WGS) entry which is preliminary data.</text>
</comment>
<evidence type="ECO:0000313" key="3">
    <source>
        <dbReference type="Proteomes" id="UP000711178"/>
    </source>
</evidence>